<gene>
    <name evidence="3" type="ORF">EVA68_02720</name>
</gene>
<dbReference type="Gene3D" id="3.90.1580.10">
    <property type="entry name" value="paralog of FGE (formylglycine-generating enzyme)"/>
    <property type="match status" value="1"/>
</dbReference>
<accession>A0A520S398</accession>
<comment type="caution">
    <text evidence="3">The sequence shown here is derived from an EMBL/GenBank/DDBJ whole genome shotgun (WGS) entry which is preliminary data.</text>
</comment>
<dbReference type="AlphaFoldDB" id="A0A520S398"/>
<dbReference type="PANTHER" id="PTHR23150">
    <property type="entry name" value="SULFATASE MODIFYING FACTOR 1, 2"/>
    <property type="match status" value="1"/>
</dbReference>
<dbReference type="Proteomes" id="UP000316199">
    <property type="component" value="Unassembled WGS sequence"/>
</dbReference>
<dbReference type="InterPro" id="IPR016187">
    <property type="entry name" value="CTDL_fold"/>
</dbReference>
<reference evidence="3 4" key="1">
    <citation type="submission" date="2019-02" db="EMBL/GenBank/DDBJ databases">
        <title>Prokaryotic population dynamics and viral predation in marine succession experiment using metagenomics: the confinement effect.</title>
        <authorList>
            <person name="Haro-Moreno J.M."/>
            <person name="Rodriguez-Valera F."/>
            <person name="Lopez-Perez M."/>
        </authorList>
    </citation>
    <scope>NUCLEOTIDE SEQUENCE [LARGE SCALE GENOMIC DNA]</scope>
    <source>
        <strain evidence="3">MED-G157</strain>
    </source>
</reference>
<evidence type="ECO:0000313" key="4">
    <source>
        <dbReference type="Proteomes" id="UP000316199"/>
    </source>
</evidence>
<organism evidence="3 4">
    <name type="scientific">OM182 bacterium</name>
    <dbReference type="NCBI Taxonomy" id="2510334"/>
    <lineage>
        <taxon>Bacteria</taxon>
        <taxon>Pseudomonadati</taxon>
        <taxon>Pseudomonadota</taxon>
        <taxon>Gammaproteobacteria</taxon>
        <taxon>OMG group</taxon>
        <taxon>OM182 clade</taxon>
    </lineage>
</organism>
<dbReference type="PANTHER" id="PTHR23150:SF19">
    <property type="entry name" value="FORMYLGLYCINE-GENERATING ENZYME"/>
    <property type="match status" value="1"/>
</dbReference>
<dbReference type="GO" id="GO:0120147">
    <property type="term" value="F:formylglycine-generating oxidase activity"/>
    <property type="evidence" value="ECO:0007669"/>
    <property type="project" value="TreeGrafter"/>
</dbReference>
<dbReference type="SUPFAM" id="SSF56436">
    <property type="entry name" value="C-type lectin-like"/>
    <property type="match status" value="1"/>
</dbReference>
<dbReference type="Pfam" id="PF03781">
    <property type="entry name" value="FGE-sulfatase"/>
    <property type="match status" value="1"/>
</dbReference>
<dbReference type="InterPro" id="IPR005532">
    <property type="entry name" value="SUMF_dom"/>
</dbReference>
<feature type="compositionally biased region" description="Polar residues" evidence="1">
    <location>
        <begin position="236"/>
        <end position="248"/>
    </location>
</feature>
<dbReference type="InterPro" id="IPR051043">
    <property type="entry name" value="Sulfatase_Mod_Factor_Kinase"/>
</dbReference>
<protein>
    <submittedName>
        <fullName evidence="3">Formylglycine-generating enzyme family protein</fullName>
    </submittedName>
</protein>
<evidence type="ECO:0000259" key="2">
    <source>
        <dbReference type="Pfam" id="PF03781"/>
    </source>
</evidence>
<evidence type="ECO:0000256" key="1">
    <source>
        <dbReference type="SAM" id="MobiDB-lite"/>
    </source>
</evidence>
<feature type="region of interest" description="Disordered" evidence="1">
    <location>
        <begin position="234"/>
        <end position="258"/>
    </location>
</feature>
<sequence length="312" mass="34746">MSTKNMTWIPDGNFTMGSSKFYAEERPVNKISVDGFWIDTTPVTNREFARFVKATNYISVAERALDPDDYVGINIENFVPGSLVFKPTTGPVNLNNPNNWWEFVGGANWRAPLGTSKAISRDHPVVQVAFEDVAAYAEWAGKSIPTEAEWEYAAKGGREDTTFPWGNDLYQDGKAMANTWDGEFPWLNTELDGYSGTSPVNTFPKNEFGLLDMIGNVWEWTQDWWTSAHPEVTASPCCSTSGTNSNPQGGKKEASFDPQMPQISIPRKVLKGGSHLCAANYCFRYRPAARIPQMIDTSASHIGFRCVLRGRT</sequence>
<evidence type="ECO:0000313" key="3">
    <source>
        <dbReference type="EMBL" id="RZO76952.1"/>
    </source>
</evidence>
<name>A0A520S398_9GAMM</name>
<dbReference type="InterPro" id="IPR042095">
    <property type="entry name" value="SUMF_sf"/>
</dbReference>
<feature type="domain" description="Sulfatase-modifying factor enzyme-like" evidence="2">
    <location>
        <begin position="3"/>
        <end position="307"/>
    </location>
</feature>
<dbReference type="EMBL" id="SHAG01000006">
    <property type="protein sequence ID" value="RZO76952.1"/>
    <property type="molecule type" value="Genomic_DNA"/>
</dbReference>
<proteinExistence type="predicted"/>